<dbReference type="PANTHER" id="PTHR30085">
    <property type="entry name" value="AMINO ACID ABC TRANSPORTER PERMEASE"/>
    <property type="match status" value="1"/>
</dbReference>
<evidence type="ECO:0000256" key="5">
    <source>
        <dbReference type="SAM" id="Phobius"/>
    </source>
</evidence>
<keyword evidence="2" id="KW-0813">Transport</keyword>
<dbReference type="GO" id="GO:0006865">
    <property type="term" value="P:amino acid transport"/>
    <property type="evidence" value="ECO:0007669"/>
    <property type="project" value="TreeGrafter"/>
</dbReference>
<evidence type="ECO:0000259" key="6">
    <source>
        <dbReference type="SMART" id="SM00062"/>
    </source>
</evidence>
<feature type="compositionally biased region" description="Acidic residues" evidence="4">
    <location>
        <begin position="68"/>
        <end position="82"/>
    </location>
</feature>
<accession>A0A7S4MY88</accession>
<feature type="domain" description="Solute-binding protein family 3/N-terminal" evidence="6">
    <location>
        <begin position="481"/>
        <end position="708"/>
    </location>
</feature>
<evidence type="ECO:0000256" key="3">
    <source>
        <dbReference type="ARBA" id="ARBA00022729"/>
    </source>
</evidence>
<evidence type="ECO:0000256" key="1">
    <source>
        <dbReference type="ARBA" id="ARBA00010333"/>
    </source>
</evidence>
<evidence type="ECO:0000313" key="7">
    <source>
        <dbReference type="EMBL" id="CAE2251355.1"/>
    </source>
</evidence>
<proteinExistence type="inferred from homology"/>
<keyword evidence="5" id="KW-1133">Transmembrane helix</keyword>
<feature type="compositionally biased region" description="Basic and acidic residues" evidence="4">
    <location>
        <begin position="222"/>
        <end position="232"/>
    </location>
</feature>
<sequence length="998" mass="108014">MSNSDGNGDRTPPGKGGSNDVDGDHWPPQQDSDARSSVRADDSNEGQSLVAGGTDVGDVFGRARLDRSEDEDDLAAVDELTGDNDGNRKLSARSDSVGDGKNETSREDICGGASAHFDSNEDDQRNSDETGIDDVGENNAFNRTEGEANGMAAEEYPMRDKKQPAACPTSCGDTSCATSGLLPNENIAGEVESSAEDTHESDHLTSRETRRPENSYAARAARKMDQAKERAIFIKGGQAGAQGAGGANGVPGEEDLIPRSETGDDIAAEYFAAGKISPVGDRGRGSVPFGTDDAPRIQCDSDDDTAEPPPIEPPSIAPPAVESEGNMANEESRPGAYEAAGRAPGRVPAWGRRMTHAVRRSITSSVAQGPETREPTYTVPISEAVAVDEVELEDTIRQKILATAARAEVVEPQNHNTCGVACCRDVDTQRKKCAVMALNIFVILGAVLGLSIGLTRGSSDDRAMPNSNSPSTLDDVERRGTVRCDGRSKPSGSDQFFMDLCHAIAAAVFGDPTRVEFVNNTNAVRRFVDLKNRKVDVLSRGITHTCERDVHEPTSRTGFSFSTPYLYSEVSFGGVPFFATCANNLSVAGECSGLKLCVGDGTTWLDLVEGLFPGSNIVKVESPLTYAKNLQDGTCNAIVGERMHISQQSMHDRGYEGSYSMGTKAYGMEPLSLVTRDVDARWSDLVNWVIQVLFVAEEQSITQATAHILPDNFFGGKAFNATRFRNVIAAVGNYGELHERHFQATLSRGRVNELNKGESGLMFSHPFGSLTSNGSGAIKNGTLELIKEHKELRCGIVPKELLPESSDKALYSLDADFCSAVAASATHNARDSVRFVHVDDSFDGFERLAKGEIDVFAGARVHIDHDLLEPKLGVGFSFSQPYFYQSHEGSTSDSKTRALATRQDDPQWSDFVYWVVASTFYAEKERISGELPYEEKKMPLVYLFGEEYRRMFRDAILAVGNYGEIYARNVNTTIPRGGRNNLNNAISLGPQHFPLPFF</sequence>
<dbReference type="InterPro" id="IPR001638">
    <property type="entry name" value="Solute-binding_3/MltF_N"/>
</dbReference>
<dbReference type="InterPro" id="IPR051455">
    <property type="entry name" value="Bact_solute-bind_prot3"/>
</dbReference>
<feature type="compositionally biased region" description="Basic and acidic residues" evidence="4">
    <location>
        <begin position="96"/>
        <end position="109"/>
    </location>
</feature>
<dbReference type="EMBL" id="HBKQ01031584">
    <property type="protein sequence ID" value="CAE2251355.1"/>
    <property type="molecule type" value="Transcribed_RNA"/>
</dbReference>
<protein>
    <recommendedName>
        <fullName evidence="6">Solute-binding protein family 3/N-terminal domain-containing protein</fullName>
    </recommendedName>
</protein>
<evidence type="ECO:0000256" key="2">
    <source>
        <dbReference type="ARBA" id="ARBA00022448"/>
    </source>
</evidence>
<keyword evidence="3" id="KW-0732">Signal</keyword>
<dbReference type="SMART" id="SM00062">
    <property type="entry name" value="PBPb"/>
    <property type="match status" value="1"/>
</dbReference>
<dbReference type="AlphaFoldDB" id="A0A7S4MY88"/>
<feature type="compositionally biased region" description="Basic and acidic residues" evidence="4">
    <location>
        <begin position="118"/>
        <end position="128"/>
    </location>
</feature>
<comment type="similarity">
    <text evidence="1">Belongs to the bacterial solute-binding protein 3 family.</text>
</comment>
<feature type="region of interest" description="Disordered" evidence="4">
    <location>
        <begin position="279"/>
        <end position="328"/>
    </location>
</feature>
<dbReference type="SUPFAM" id="SSF53850">
    <property type="entry name" value="Periplasmic binding protein-like II"/>
    <property type="match status" value="1"/>
</dbReference>
<feature type="compositionally biased region" description="Gly residues" evidence="4">
    <location>
        <begin position="237"/>
        <end position="249"/>
    </location>
</feature>
<reference evidence="7" key="1">
    <citation type="submission" date="2021-01" db="EMBL/GenBank/DDBJ databases">
        <authorList>
            <person name="Corre E."/>
            <person name="Pelletier E."/>
            <person name="Niang G."/>
            <person name="Scheremetjew M."/>
            <person name="Finn R."/>
            <person name="Kale V."/>
            <person name="Holt S."/>
            <person name="Cochrane G."/>
            <person name="Meng A."/>
            <person name="Brown T."/>
            <person name="Cohen L."/>
        </authorList>
    </citation>
    <scope>NUCLEOTIDE SEQUENCE</scope>
    <source>
        <strain evidence="7">Isolate 1302-5</strain>
    </source>
</reference>
<name>A0A7S4MY88_9STRA</name>
<evidence type="ECO:0000256" key="4">
    <source>
        <dbReference type="SAM" id="MobiDB-lite"/>
    </source>
</evidence>
<feature type="region of interest" description="Disordered" evidence="4">
    <location>
        <begin position="458"/>
        <end position="479"/>
    </location>
</feature>
<dbReference type="Gene3D" id="3.40.190.10">
    <property type="entry name" value="Periplasmic binding protein-like II"/>
    <property type="match status" value="3"/>
</dbReference>
<gene>
    <name evidence="7" type="ORF">OAUR00152_LOCUS21495</name>
</gene>
<organism evidence="7">
    <name type="scientific">Odontella aurita</name>
    <dbReference type="NCBI Taxonomy" id="265563"/>
    <lineage>
        <taxon>Eukaryota</taxon>
        <taxon>Sar</taxon>
        <taxon>Stramenopiles</taxon>
        <taxon>Ochrophyta</taxon>
        <taxon>Bacillariophyta</taxon>
        <taxon>Mediophyceae</taxon>
        <taxon>Biddulphiophycidae</taxon>
        <taxon>Eupodiscales</taxon>
        <taxon>Odontellaceae</taxon>
        <taxon>Odontella</taxon>
    </lineage>
</organism>
<feature type="compositionally biased region" description="Pro residues" evidence="4">
    <location>
        <begin position="307"/>
        <end position="317"/>
    </location>
</feature>
<feature type="region of interest" description="Disordered" evidence="4">
    <location>
        <begin position="1"/>
        <end position="262"/>
    </location>
</feature>
<keyword evidence="5" id="KW-0472">Membrane</keyword>
<dbReference type="PANTHER" id="PTHR30085:SF6">
    <property type="entry name" value="ABC TRANSPORTER GLUTAMINE-BINDING PROTEIN GLNH"/>
    <property type="match status" value="1"/>
</dbReference>
<feature type="compositionally biased region" description="Basic and acidic residues" evidence="4">
    <location>
        <begin position="196"/>
        <end position="213"/>
    </location>
</feature>
<keyword evidence="5" id="KW-0812">Transmembrane</keyword>
<feature type="transmembrane region" description="Helical" evidence="5">
    <location>
        <begin position="434"/>
        <end position="454"/>
    </location>
</feature>
<feature type="compositionally biased region" description="Basic and acidic residues" evidence="4">
    <location>
        <begin position="32"/>
        <end position="42"/>
    </location>
</feature>